<dbReference type="AlphaFoldDB" id="A0A6C0P561"/>
<dbReference type="Pfam" id="PF00903">
    <property type="entry name" value="Glyoxalase"/>
    <property type="match status" value="1"/>
</dbReference>
<dbReference type="InterPro" id="IPR004360">
    <property type="entry name" value="Glyas_Fos-R_dOase_dom"/>
</dbReference>
<dbReference type="SUPFAM" id="SSF54593">
    <property type="entry name" value="Glyoxalase/Bleomycin resistance protein/Dihydroxybiphenyl dioxygenase"/>
    <property type="match status" value="1"/>
</dbReference>
<organism evidence="3 4">
    <name type="scientific">Paenibacillus rhizovicinus</name>
    <dbReference type="NCBI Taxonomy" id="2704463"/>
    <lineage>
        <taxon>Bacteria</taxon>
        <taxon>Bacillati</taxon>
        <taxon>Bacillota</taxon>
        <taxon>Bacilli</taxon>
        <taxon>Bacillales</taxon>
        <taxon>Paenibacillaceae</taxon>
        <taxon>Paenibacillus</taxon>
    </lineage>
</organism>
<evidence type="ECO:0000313" key="4">
    <source>
        <dbReference type="Proteomes" id="UP000479114"/>
    </source>
</evidence>
<dbReference type="InterPro" id="IPR029068">
    <property type="entry name" value="Glyas_Bleomycin-R_OHBP_Dase"/>
</dbReference>
<dbReference type="InterPro" id="IPR037523">
    <property type="entry name" value="VOC_core"/>
</dbReference>
<feature type="compositionally biased region" description="Basic and acidic residues" evidence="1">
    <location>
        <begin position="56"/>
        <end position="71"/>
    </location>
</feature>
<sequence length="136" mass="15533">MSDEIAYLKNFLQVRLVSDFDKARTYYQDILGFQVDGWGHTERGNNLGFILQQAVKSEDVRPNPKPDKPSEDEQTIGWDSYFYSNFDGVGQLYSEFKSKGAIIAYEPRISPMGNSQWKHFAVKDLDGYVMVFGGSQ</sequence>
<dbReference type="Proteomes" id="UP000479114">
    <property type="component" value="Chromosome"/>
</dbReference>
<dbReference type="Gene3D" id="3.10.180.10">
    <property type="entry name" value="2,3-Dihydroxybiphenyl 1,2-Dioxygenase, domain 1"/>
    <property type="match status" value="1"/>
</dbReference>
<feature type="region of interest" description="Disordered" evidence="1">
    <location>
        <begin position="55"/>
        <end position="75"/>
    </location>
</feature>
<feature type="domain" description="VOC" evidence="2">
    <location>
        <begin position="8"/>
        <end position="135"/>
    </location>
</feature>
<protein>
    <submittedName>
        <fullName evidence="3">VOC family protein</fullName>
    </submittedName>
</protein>
<gene>
    <name evidence="3" type="ORF">GZH47_24700</name>
</gene>
<accession>A0A6C0P561</accession>
<evidence type="ECO:0000259" key="2">
    <source>
        <dbReference type="PROSITE" id="PS51819"/>
    </source>
</evidence>
<proteinExistence type="predicted"/>
<keyword evidence="4" id="KW-1185">Reference proteome</keyword>
<evidence type="ECO:0000313" key="3">
    <source>
        <dbReference type="EMBL" id="QHW33680.1"/>
    </source>
</evidence>
<name>A0A6C0P561_9BACL</name>
<evidence type="ECO:0000256" key="1">
    <source>
        <dbReference type="SAM" id="MobiDB-lite"/>
    </source>
</evidence>
<dbReference type="PROSITE" id="PS51819">
    <property type="entry name" value="VOC"/>
    <property type="match status" value="1"/>
</dbReference>
<dbReference type="KEGG" id="prz:GZH47_24700"/>
<dbReference type="RefSeq" id="WP_162643678.1">
    <property type="nucleotide sequence ID" value="NZ_CP048286.1"/>
</dbReference>
<reference evidence="3 4" key="1">
    <citation type="submission" date="2020-02" db="EMBL/GenBank/DDBJ databases">
        <title>Paenibacillus sp. nov., isolated from rhizosphere soil of tomato.</title>
        <authorList>
            <person name="Weon H.-Y."/>
            <person name="Lee S.A."/>
        </authorList>
    </citation>
    <scope>NUCLEOTIDE SEQUENCE [LARGE SCALE GENOMIC DNA]</scope>
    <source>
        <strain evidence="3 4">14171R-81</strain>
    </source>
</reference>
<dbReference type="EMBL" id="CP048286">
    <property type="protein sequence ID" value="QHW33680.1"/>
    <property type="molecule type" value="Genomic_DNA"/>
</dbReference>